<dbReference type="RefSeq" id="WP_173291407.1">
    <property type="nucleotide sequence ID" value="NZ_AP021888.1"/>
</dbReference>
<dbReference type="Gene3D" id="3.40.470.10">
    <property type="entry name" value="Uracil-DNA glycosylase-like domain"/>
    <property type="match status" value="1"/>
</dbReference>
<gene>
    <name evidence="2" type="ORF">THMIRHAT_13680</name>
</gene>
<dbReference type="SMART" id="SM00987">
    <property type="entry name" value="UreE_C"/>
    <property type="match status" value="1"/>
</dbReference>
<dbReference type="Proteomes" id="UP000501466">
    <property type="component" value="Chromosome"/>
</dbReference>
<dbReference type="NCBIfam" id="TIGR04274">
    <property type="entry name" value="hypoxanDNAglyco"/>
    <property type="match status" value="1"/>
</dbReference>
<name>A0A6F8PND0_9GAMM</name>
<dbReference type="EMBL" id="AP021888">
    <property type="protein sequence ID" value="BBP43622.1"/>
    <property type="molecule type" value="Genomic_DNA"/>
</dbReference>
<proteinExistence type="predicted"/>
<dbReference type="AlphaFoldDB" id="A0A6F8PND0"/>
<dbReference type="InterPro" id="IPR005122">
    <property type="entry name" value="Uracil-DNA_glycosylase-like"/>
</dbReference>
<evidence type="ECO:0000313" key="3">
    <source>
        <dbReference type="Proteomes" id="UP000501466"/>
    </source>
</evidence>
<dbReference type="SUPFAM" id="SSF52141">
    <property type="entry name" value="Uracil-DNA glycosylase-like"/>
    <property type="match status" value="1"/>
</dbReference>
<feature type="domain" description="Uracil-DNA glycosylase-like" evidence="1">
    <location>
        <begin position="9"/>
        <end position="164"/>
    </location>
</feature>
<accession>A0A6F8PND0</accession>
<evidence type="ECO:0000313" key="2">
    <source>
        <dbReference type="EMBL" id="BBP43622.1"/>
    </source>
</evidence>
<dbReference type="CDD" id="cd10032">
    <property type="entry name" value="UDG-F6_HDG"/>
    <property type="match status" value="1"/>
</dbReference>
<dbReference type="InterPro" id="IPR036895">
    <property type="entry name" value="Uracil-DNA_glycosylase-like_sf"/>
</dbReference>
<sequence>MNNHHVVGFQAIKPDQPKVLILGTMPSVRSIEDDFYYAHPRNAFWAIMARYLNSDLQTVEQKTQALLNANIMLWDVLQTCERQGSLDSAIKQPQANDFEALFIENPDLKRIIFNGKAALDLFKKQVLKHQNLPADLELICLPSTSPANAALTLEDKWLFWREILQKIQ</sequence>
<keyword evidence="3" id="KW-1185">Reference proteome</keyword>
<reference evidence="3" key="1">
    <citation type="submission" date="2019-11" db="EMBL/GenBank/DDBJ databases">
        <title>Isolation and characterization of two novel species in the genus Thiomicrorhabdus.</title>
        <authorList>
            <person name="Mochizuki J."/>
            <person name="Kojima H."/>
            <person name="Fukui M."/>
        </authorList>
    </citation>
    <scope>NUCLEOTIDE SEQUENCE [LARGE SCALE GENOMIC DNA]</scope>
    <source>
        <strain evidence="3">AkT22</strain>
    </source>
</reference>
<evidence type="ECO:0000259" key="1">
    <source>
        <dbReference type="SMART" id="SM00986"/>
    </source>
</evidence>
<protein>
    <submittedName>
        <fullName evidence="2">DNA-deoxyinosine glycosylase</fullName>
    </submittedName>
</protein>
<dbReference type="SMART" id="SM00986">
    <property type="entry name" value="UDG"/>
    <property type="match status" value="1"/>
</dbReference>
<dbReference type="InterPro" id="IPR026353">
    <property type="entry name" value="Hypoxan-DNA_Glyclase"/>
</dbReference>
<organism evidence="2 3">
    <name type="scientific">Thiosulfativibrio zosterae</name>
    <dbReference type="NCBI Taxonomy" id="2675053"/>
    <lineage>
        <taxon>Bacteria</taxon>
        <taxon>Pseudomonadati</taxon>
        <taxon>Pseudomonadota</taxon>
        <taxon>Gammaproteobacteria</taxon>
        <taxon>Thiotrichales</taxon>
        <taxon>Piscirickettsiaceae</taxon>
        <taxon>Thiosulfativibrio</taxon>
    </lineage>
</organism>
<dbReference type="Pfam" id="PF03167">
    <property type="entry name" value="UDG"/>
    <property type="match status" value="1"/>
</dbReference>
<dbReference type="KEGG" id="tzo:THMIRHAT_13680"/>